<sequence length="163" mass="18838">MKTGNPLSTKHYRDPIENIAAHTEREGECLVWTGSRNQKGYGRIKIDKVLYSVHRVAWEIENGPIPEGMQIDHLCWNRSCINLKHLRLATRSENKRNARGARVDSELGIRNIRRDSNGYMVRIMKDGERFSKFFLDLDEAIVWENAKRVELFGEFAGNIRPAA</sequence>
<dbReference type="AlphaFoldDB" id="A0AB34XT95"/>
<dbReference type="Pfam" id="PF13392">
    <property type="entry name" value="HNH_3"/>
    <property type="match status" value="1"/>
</dbReference>
<dbReference type="EMBL" id="LQQR01000020">
    <property type="protein sequence ID" value="KZE19159.1"/>
    <property type="molecule type" value="Genomic_DNA"/>
</dbReference>
<dbReference type="InterPro" id="IPR003615">
    <property type="entry name" value="HNH_nuc"/>
</dbReference>
<evidence type="ECO:0000313" key="3">
    <source>
        <dbReference type="Proteomes" id="UP000076612"/>
    </source>
</evidence>
<comment type="caution">
    <text evidence="2">The sequence shown here is derived from an EMBL/GenBank/DDBJ whole genome shotgun (WGS) entry which is preliminary data.</text>
</comment>
<evidence type="ECO:0000313" key="2">
    <source>
        <dbReference type="EMBL" id="KZE19159.1"/>
    </source>
</evidence>
<dbReference type="InterPro" id="IPR044925">
    <property type="entry name" value="His-Me_finger_sf"/>
</dbReference>
<dbReference type="SUPFAM" id="SSF54060">
    <property type="entry name" value="His-Me finger endonucleases"/>
    <property type="match status" value="1"/>
</dbReference>
<dbReference type="Proteomes" id="UP000076612">
    <property type="component" value="Unassembled WGS sequence"/>
</dbReference>
<protein>
    <recommendedName>
        <fullName evidence="1">HNH nuclease domain-containing protein</fullName>
    </recommendedName>
</protein>
<gene>
    <name evidence="2" type="ORF">AVW13_11930</name>
</gene>
<evidence type="ECO:0000259" key="1">
    <source>
        <dbReference type="Pfam" id="PF13392"/>
    </source>
</evidence>
<feature type="domain" description="HNH nuclease" evidence="1">
    <location>
        <begin position="52"/>
        <end position="96"/>
    </location>
</feature>
<dbReference type="Gene3D" id="3.90.75.20">
    <property type="match status" value="1"/>
</dbReference>
<proteinExistence type="predicted"/>
<name>A0AB34XT95_9MICO</name>
<reference evidence="3" key="1">
    <citation type="submission" date="2016-01" db="EMBL/GenBank/DDBJ databases">
        <title>Draft genome of Chromobacterium sp. F49.</title>
        <authorList>
            <person name="Hong K.W."/>
        </authorList>
    </citation>
    <scope>NUCLEOTIDE SEQUENCE [LARGE SCALE GENOMIC DNA]</scope>
    <source>
        <strain evidence="3">M40</strain>
    </source>
</reference>
<organism evidence="2 3">
    <name type="scientific">Brevibacterium casei</name>
    <dbReference type="NCBI Taxonomy" id="33889"/>
    <lineage>
        <taxon>Bacteria</taxon>
        <taxon>Bacillati</taxon>
        <taxon>Actinomycetota</taxon>
        <taxon>Actinomycetes</taxon>
        <taxon>Micrococcales</taxon>
        <taxon>Brevibacteriaceae</taxon>
        <taxon>Brevibacterium</taxon>
    </lineage>
</organism>
<accession>A0AB34XT95</accession>